<evidence type="ECO:0000313" key="2">
    <source>
        <dbReference type="Proteomes" id="UP000192758"/>
    </source>
</evidence>
<keyword evidence="2" id="KW-1185">Reference proteome</keyword>
<dbReference type="OrthoDB" id="2196371at2759"/>
<reference evidence="1 2" key="1">
    <citation type="journal article" date="2017" name="Environ. Microbiol.">
        <title>Decay of the glycolytic pathway and adaptation to intranuclear parasitism within Enterocytozoonidae microsporidia.</title>
        <authorList>
            <person name="Wiredu Boakye D."/>
            <person name="Jaroenlak P."/>
            <person name="Prachumwat A."/>
            <person name="Williams T.A."/>
            <person name="Bateman K.S."/>
            <person name="Itsathitphaisarn O."/>
            <person name="Sritunyalucksana K."/>
            <person name="Paszkiewicz K.H."/>
            <person name="Moore K.A."/>
            <person name="Stentiford G.D."/>
            <person name="Williams B.A."/>
        </authorList>
    </citation>
    <scope>NUCLEOTIDE SEQUENCE [LARGE SCALE GENOMIC DNA]</scope>
    <source>
        <strain evidence="1 2">TH1</strain>
    </source>
</reference>
<dbReference type="AlphaFoldDB" id="A0A1W0E5Q1"/>
<organism evidence="1 2">
    <name type="scientific">Ecytonucleospora hepatopenaei</name>
    <dbReference type="NCBI Taxonomy" id="646526"/>
    <lineage>
        <taxon>Eukaryota</taxon>
        <taxon>Fungi</taxon>
        <taxon>Fungi incertae sedis</taxon>
        <taxon>Microsporidia</taxon>
        <taxon>Enterocytozoonidae</taxon>
        <taxon>Ecytonucleospora</taxon>
    </lineage>
</organism>
<name>A0A1W0E5Q1_9MICR</name>
<dbReference type="VEuPathDB" id="MicrosporidiaDB:EHP00_80"/>
<evidence type="ECO:0000313" key="1">
    <source>
        <dbReference type="EMBL" id="OQS54575.1"/>
    </source>
</evidence>
<protein>
    <submittedName>
        <fullName evidence="1">Uncharacterized protein</fullName>
    </submittedName>
</protein>
<comment type="caution">
    <text evidence="1">The sequence shown here is derived from an EMBL/GenBank/DDBJ whole genome shotgun (WGS) entry which is preliminary data.</text>
</comment>
<gene>
    <name evidence="1" type="ORF">EHP00_80</name>
</gene>
<proteinExistence type="predicted"/>
<sequence>MFNDNFKSNFNTDESEKQQEFIKDLHRKGVSLREYFNEIISNKREIDRIKNTRELNQKEMYYEIQENQRFNNFIQHFGKFIFKRKNGYGSFSVEHFVSFHISQNKLMQSSMERATSQKNEETSNIIKSSHPVNQAMYSEKFRDNIVFEKQGQYNMQNNVNGNLNMSLGKKIKNIDINDILNDFDQRNNRLMAFQKQHGVFSPNINGGFVQSNAATLHNLNNLRGKREHLQMQNIINNGSSSQHNVSNLNGLGPGNFNIYTRPNNVYNQMNAQHLHELKSQKIQNKTKGKQRNKNSAEKTLISAKTNESGGRSNFIDDFVVDSVTLNKSDVPKIPVVPVIPKSYSNKLIGAKCNFSINFEIDPYEEKRTKIENLIDLKLFNGENEFLTPTEQVALDLDMFLHTLIDNACAISNTRKNKKILLKDVEFAYDILKYRKKTFNSEDRSKKP</sequence>
<dbReference type="EMBL" id="MNPJ01000019">
    <property type="protein sequence ID" value="OQS54575.1"/>
    <property type="molecule type" value="Genomic_DNA"/>
</dbReference>
<dbReference type="Proteomes" id="UP000192758">
    <property type="component" value="Unassembled WGS sequence"/>
</dbReference>
<accession>A0A1W0E5Q1</accession>